<organism evidence="2 3">
    <name type="scientific">Citrus x changshan-huyou</name>
    <dbReference type="NCBI Taxonomy" id="2935761"/>
    <lineage>
        <taxon>Eukaryota</taxon>
        <taxon>Viridiplantae</taxon>
        <taxon>Streptophyta</taxon>
        <taxon>Embryophyta</taxon>
        <taxon>Tracheophyta</taxon>
        <taxon>Spermatophyta</taxon>
        <taxon>Magnoliopsida</taxon>
        <taxon>eudicotyledons</taxon>
        <taxon>Gunneridae</taxon>
        <taxon>Pentapetalae</taxon>
        <taxon>rosids</taxon>
        <taxon>malvids</taxon>
        <taxon>Sapindales</taxon>
        <taxon>Rutaceae</taxon>
        <taxon>Aurantioideae</taxon>
        <taxon>Citrus</taxon>
    </lineage>
</organism>
<evidence type="ECO:0000259" key="1">
    <source>
        <dbReference type="Pfam" id="PF01814"/>
    </source>
</evidence>
<gene>
    <name evidence="2" type="ORF">WN944_018825</name>
</gene>
<dbReference type="PANTHER" id="PTHR35739:SF1">
    <property type="entry name" value="OS01G0861700 PROTEIN"/>
    <property type="match status" value="1"/>
</dbReference>
<evidence type="ECO:0000313" key="3">
    <source>
        <dbReference type="Proteomes" id="UP001428341"/>
    </source>
</evidence>
<feature type="domain" description="Hemerythrin-like" evidence="1">
    <location>
        <begin position="134"/>
        <end position="282"/>
    </location>
</feature>
<dbReference type="CDD" id="cd12108">
    <property type="entry name" value="Hr-like"/>
    <property type="match status" value="1"/>
</dbReference>
<keyword evidence="3" id="KW-1185">Reference proteome</keyword>
<dbReference type="PANTHER" id="PTHR35739">
    <property type="entry name" value="OS01G0861700 PROTEIN"/>
    <property type="match status" value="1"/>
</dbReference>
<protein>
    <recommendedName>
        <fullName evidence="1">Hemerythrin-like domain-containing protein</fullName>
    </recommendedName>
</protein>
<dbReference type="InterPro" id="IPR012312">
    <property type="entry name" value="Hemerythrin-like"/>
</dbReference>
<name>A0AAP0QEJ1_9ROSI</name>
<reference evidence="2 3" key="1">
    <citation type="submission" date="2024-05" db="EMBL/GenBank/DDBJ databases">
        <title>Haplotype-resolved chromosome-level genome assembly of Huyou (Citrus changshanensis).</title>
        <authorList>
            <person name="Miao C."/>
            <person name="Chen W."/>
            <person name="Wu Y."/>
            <person name="Wang L."/>
            <person name="Zhao S."/>
            <person name="Grierson D."/>
            <person name="Xu C."/>
            <person name="Chen K."/>
        </authorList>
    </citation>
    <scope>NUCLEOTIDE SEQUENCE [LARGE SCALE GENOMIC DNA]</scope>
    <source>
        <strain evidence="2">01-14</strain>
        <tissue evidence="2">Leaf</tissue>
    </source>
</reference>
<dbReference type="Proteomes" id="UP001428341">
    <property type="component" value="Unassembled WGS sequence"/>
</dbReference>
<dbReference type="AlphaFoldDB" id="A0AAP0QEJ1"/>
<proteinExistence type="predicted"/>
<accession>A0AAP0QEJ1</accession>
<sequence>MGNCFTTATTITTTTATTAAAFTSKKSTAEIAPYDCVVKVNKPTPSVRLCGSPNSILTAYVRFALLYKSISPRFIPCDNPIFESEVPTVLRVGSESVSGSRQTLLDFVESKFPEPSLNNIGDADDGDEVSPRVVRMMRMQHGSLRWHLARMVRWAEDLAKRKGKKAGDPTVGSPKMEFKKFASTYSQLLELLLEHAQMEERVVFPGLEKDDRGLCKAANEEHARDLPIMNGIKEDIKATGVLDCGSPAYHEALRNLSVRLKSLQKHCKEHFEEEERDLLPLVEATELSTEQQKRTLAQCVSAMQGTHSRLFNFFLEGLTPEEAMQYLDLTTYAVIKNNLSPNFV</sequence>
<dbReference type="EMBL" id="JBCGBO010000007">
    <property type="protein sequence ID" value="KAK9187430.1"/>
    <property type="molecule type" value="Genomic_DNA"/>
</dbReference>
<comment type="caution">
    <text evidence="2">The sequence shown here is derived from an EMBL/GenBank/DDBJ whole genome shotgun (WGS) entry which is preliminary data.</text>
</comment>
<dbReference type="Pfam" id="PF01814">
    <property type="entry name" value="Hemerythrin"/>
    <property type="match status" value="1"/>
</dbReference>
<evidence type="ECO:0000313" key="2">
    <source>
        <dbReference type="EMBL" id="KAK9187430.1"/>
    </source>
</evidence>
<dbReference type="Gene3D" id="1.20.120.520">
    <property type="entry name" value="nmb1532 protein domain like"/>
    <property type="match status" value="1"/>
</dbReference>